<dbReference type="Gene3D" id="1.25.40.10">
    <property type="entry name" value="Tetratricopeptide repeat domain"/>
    <property type="match status" value="2"/>
</dbReference>
<feature type="region of interest" description="Disordered" evidence="2">
    <location>
        <begin position="731"/>
        <end position="777"/>
    </location>
</feature>
<feature type="compositionally biased region" description="Polar residues" evidence="2">
    <location>
        <begin position="750"/>
        <end position="762"/>
    </location>
</feature>
<dbReference type="GO" id="GO:0003729">
    <property type="term" value="F:mRNA binding"/>
    <property type="evidence" value="ECO:0007669"/>
    <property type="project" value="TreeGrafter"/>
</dbReference>
<dbReference type="eggNOG" id="KOG1839">
    <property type="taxonomic scope" value="Eukaryota"/>
</dbReference>
<evidence type="ECO:0000256" key="1">
    <source>
        <dbReference type="ARBA" id="ARBA00022490"/>
    </source>
</evidence>
<evidence type="ECO:0000313" key="5">
    <source>
        <dbReference type="Proteomes" id="UP000007879"/>
    </source>
</evidence>
<gene>
    <name evidence="4" type="primary">100641427</name>
</gene>
<dbReference type="InterPro" id="IPR011990">
    <property type="entry name" value="TPR-like_helical_dom_sf"/>
</dbReference>
<feature type="compositionally biased region" description="Basic residues" evidence="2">
    <location>
        <begin position="120"/>
        <end position="129"/>
    </location>
</feature>
<feature type="compositionally biased region" description="Polar residues" evidence="2">
    <location>
        <begin position="266"/>
        <end position="275"/>
    </location>
</feature>
<feature type="compositionally biased region" description="Basic and acidic residues" evidence="2">
    <location>
        <begin position="96"/>
        <end position="114"/>
    </location>
</feature>
<feature type="compositionally biased region" description="Basic and acidic residues" evidence="2">
    <location>
        <begin position="1"/>
        <end position="10"/>
    </location>
</feature>
<reference evidence="4" key="2">
    <citation type="submission" date="2017-05" db="UniProtKB">
        <authorList>
            <consortium name="EnsemblMetazoa"/>
        </authorList>
    </citation>
    <scope>IDENTIFICATION</scope>
</reference>
<organism evidence="4">
    <name type="scientific">Amphimedon queenslandica</name>
    <name type="common">Sponge</name>
    <dbReference type="NCBI Taxonomy" id="400682"/>
    <lineage>
        <taxon>Eukaryota</taxon>
        <taxon>Metazoa</taxon>
        <taxon>Porifera</taxon>
        <taxon>Demospongiae</taxon>
        <taxon>Heteroscleromorpha</taxon>
        <taxon>Haplosclerida</taxon>
        <taxon>Niphatidae</taxon>
        <taxon>Amphimedon</taxon>
    </lineage>
</organism>
<dbReference type="EnsemblMetazoa" id="XM_019997821.1">
    <property type="protein sequence ID" value="XP_019853380.1"/>
    <property type="gene ID" value="LOC100641427"/>
</dbReference>
<dbReference type="Pfam" id="PF13424">
    <property type="entry name" value="TPR_12"/>
    <property type="match status" value="2"/>
</dbReference>
<accession>A0A1X7UME5</accession>
<evidence type="ECO:0000256" key="2">
    <source>
        <dbReference type="SAM" id="MobiDB-lite"/>
    </source>
</evidence>
<dbReference type="KEGG" id="aqu:100641427"/>
<dbReference type="FunFam" id="3.30.2280.10:FF:000002">
    <property type="entry name" value="Clustered mitochondria protein homolog"/>
    <property type="match status" value="1"/>
</dbReference>
<dbReference type="InterPro" id="IPR028275">
    <property type="entry name" value="CLU_N"/>
</dbReference>
<feature type="region of interest" description="Disordered" evidence="2">
    <location>
        <begin position="1"/>
        <end position="138"/>
    </location>
</feature>
<dbReference type="InterPro" id="IPR025697">
    <property type="entry name" value="CLU_dom"/>
</dbReference>
<feature type="region of interest" description="Disordered" evidence="2">
    <location>
        <begin position="1062"/>
        <end position="1088"/>
    </location>
</feature>
<feature type="region of interest" description="Disordered" evidence="2">
    <location>
        <begin position="266"/>
        <end position="291"/>
    </location>
</feature>
<dbReference type="Pfam" id="PF15044">
    <property type="entry name" value="CLU_N"/>
    <property type="match status" value="1"/>
</dbReference>
<dbReference type="PANTHER" id="PTHR12601">
    <property type="entry name" value="EUKARYOTIC TRANSLATION INITIATION FACTOR 3 SUBUNIT EIF-3"/>
    <property type="match status" value="1"/>
</dbReference>
<dbReference type="InterPro" id="IPR019734">
    <property type="entry name" value="TPR_rpt"/>
</dbReference>
<dbReference type="GO" id="GO:0048312">
    <property type="term" value="P:intracellular distribution of mitochondria"/>
    <property type="evidence" value="ECO:0007669"/>
    <property type="project" value="TreeGrafter"/>
</dbReference>
<dbReference type="InParanoid" id="A0A1X7UME5"/>
<feature type="compositionally biased region" description="Basic and acidic residues" evidence="2">
    <location>
        <begin position="875"/>
        <end position="899"/>
    </location>
</feature>
<dbReference type="SMART" id="SM00028">
    <property type="entry name" value="TPR"/>
    <property type="match status" value="4"/>
</dbReference>
<reference evidence="5" key="1">
    <citation type="journal article" date="2010" name="Nature">
        <title>The Amphimedon queenslandica genome and the evolution of animal complexity.</title>
        <authorList>
            <person name="Srivastava M."/>
            <person name="Simakov O."/>
            <person name="Chapman J."/>
            <person name="Fahey B."/>
            <person name="Gauthier M.E."/>
            <person name="Mitros T."/>
            <person name="Richards G.S."/>
            <person name="Conaco C."/>
            <person name="Dacre M."/>
            <person name="Hellsten U."/>
            <person name="Larroux C."/>
            <person name="Putnam N.H."/>
            <person name="Stanke M."/>
            <person name="Adamska M."/>
            <person name="Darling A."/>
            <person name="Degnan S.M."/>
            <person name="Oakley T.H."/>
            <person name="Plachetzki D.C."/>
            <person name="Zhai Y."/>
            <person name="Adamski M."/>
            <person name="Calcino A."/>
            <person name="Cummins S.F."/>
            <person name="Goodstein D.M."/>
            <person name="Harris C."/>
            <person name="Jackson D.J."/>
            <person name="Leys S.P."/>
            <person name="Shu S."/>
            <person name="Woodcroft B.J."/>
            <person name="Vervoort M."/>
            <person name="Kosik K.S."/>
            <person name="Manning G."/>
            <person name="Degnan B.M."/>
            <person name="Rokhsar D.S."/>
        </authorList>
    </citation>
    <scope>NUCLEOTIDE SEQUENCE [LARGE SCALE GENOMIC DNA]</scope>
</reference>
<dbReference type="Pfam" id="PF12807">
    <property type="entry name" value="eIF3_p135"/>
    <property type="match status" value="1"/>
</dbReference>
<keyword evidence="1" id="KW-0963">Cytoplasm</keyword>
<dbReference type="OrthoDB" id="1414216at2759"/>
<dbReference type="EnsemblMetazoa" id="Aqu2.1.28831_001">
    <property type="protein sequence ID" value="Aqu2.1.28831_001"/>
    <property type="gene ID" value="Aqu2.1.28831"/>
</dbReference>
<dbReference type="Gene3D" id="3.30.2280.10">
    <property type="entry name" value="Hypothetical protein (hspc210)"/>
    <property type="match status" value="1"/>
</dbReference>
<dbReference type="CDD" id="cd15466">
    <property type="entry name" value="CLU-central"/>
    <property type="match status" value="1"/>
</dbReference>
<name>A0A1X7UME5_AMPQE</name>
<feature type="compositionally biased region" description="Basic and acidic residues" evidence="2">
    <location>
        <begin position="737"/>
        <end position="749"/>
    </location>
</feature>
<dbReference type="SUPFAM" id="SSF103107">
    <property type="entry name" value="Hypothetical protein c14orf129, hspc210"/>
    <property type="match status" value="1"/>
</dbReference>
<feature type="region of interest" description="Disordered" evidence="2">
    <location>
        <begin position="862"/>
        <end position="906"/>
    </location>
</feature>
<dbReference type="GO" id="GO:0005737">
    <property type="term" value="C:cytoplasm"/>
    <property type="evidence" value="ECO:0007669"/>
    <property type="project" value="TreeGrafter"/>
</dbReference>
<sequence length="1426" mass="158138">MPTVMEKEQGENSSPGKTTAPAKQAVDRQNSLSPSGCPFHSGSASEQNGAGSHSEPQQNGSKPAPHGNVASVGSAGSTPPPTNGLYSPTSEVSDELNLKNESEDLETSPKDSKLPGRVGPPRKTRRSKKGGNEKDEKEDFRTISLKLLLPGQTDTIDIMHVAKDTVNDLLQYAFEKPDCCYRTCLSLRLRGRKLDNFSEIGSVSGLKDGSVIELVEEPYTLRDVMVHIQRLQELIGVDVLQSSYTCSNGLSLSFLNPIISTNLDATPTDSKSSEPSDIPLPPDYIAPSSSTSASPPFISNFYPEKLAQYHQNYECLKRLSYSQWNPPTPNRKFKGDLLYIDVKMLEGEEFCITACPSGFYLNRSVPDVSFDPTPRKVAHHCQHLVTLLQQISALFRKNYSLLQKDGERKNVYEIFPVPYPVYPWLLPKQDVKPITFRTDECCGLKAATDELLVGQLRDWNEELQTTRELSSSTLQHRVFRDRALFKVQSDFVQAAIRGAKAAVDGQLYPLNPSELERNHMFLWNNIFFSTGFDGRGHFKDFGGDEAGHAAANYDLQGVSILEKLGIKGLHTLGAVLIDYRGYRVFAQTIVPGLLQREQDTSIVYGSMDNGKNFTRNEEFEKLLTQCGSKLHIRPHKILTESNEEVDIPVSVEVKGIDGTDGRHYVLDLFRILPPDPNYSSYSNEGGEAASVTRNLRHKLYVLRPELMDHYLCAGQRLAMELHMFEEMKKTLSQQQKSEADKGGEADKEGVSNNETEVTSEGQNEPKADSPSKGGVVTNEEVQASLSPDKDMNMIAENELEQLNKDIDISLSSLGDADAVLNNVSIDHTQFPSLQALESSSPAIIILANEDDAGVEFEKTTPTSFSSLLGGQSNVEKPDLDEGGVAEKNEQEGKTNDKTDQSTTETTPTKFKDFDVLFNPDILTAGITHADSAEVLHKDNVNVNELSTYLTKNALPKFVRDCIYLNISPIDGTSLKSLLHSRGINIRYIGKIAMLAKTREDLDHIHRICVTEMILRTAKKRFRKLLLTTPLNRVSANVAHFLNCLLTDTEEIVSDEVAATTKKKSKKKKGGGGSGGGASGPVTKTTSAGKDLSQGKLWKLLVEDVLQHFLYTLEYNSVTHMCTTCGVSKVSLLREFCNKTGVQITLKDYKFSLTAPFSEDDIACIVPVVKHTDFKPLEASGLYELAQVQLQSGNIKVALDYLSEAVQLFAQVFGPLHVNIANCYKVIARIHHALGDSKLAISYQHKTVIMYERLLGVDHSSSISAYFHLAQYCCGAERNVVALRLLYRVRYLIMLTHGEDHPEMSNVDFYIGLLLSNAGHYEESQAYLESALRLQNKFHGSQSITVATTHHLLANSLTHIGAFAEAKQNERKAYNIYRTKFGPDHARTVQSYKDVRYITEKQVSYDQTIELALQGINKSKTSKGTKQ</sequence>
<dbReference type="SUPFAM" id="SSF48452">
    <property type="entry name" value="TPR-like"/>
    <property type="match status" value="1"/>
</dbReference>
<evidence type="ECO:0000259" key="3">
    <source>
        <dbReference type="PROSITE" id="PS51823"/>
    </source>
</evidence>
<proteinExistence type="predicted"/>
<feature type="domain" description="Clu" evidence="3">
    <location>
        <begin position="429"/>
        <end position="679"/>
    </location>
</feature>
<dbReference type="Proteomes" id="UP000007879">
    <property type="component" value="Unassembled WGS sequence"/>
</dbReference>
<dbReference type="PANTHER" id="PTHR12601:SF6">
    <property type="entry name" value="CLUSTERED MITOCHONDRIA PROTEIN HOMOLOG"/>
    <property type="match status" value="1"/>
</dbReference>
<dbReference type="Pfam" id="PF13236">
    <property type="entry name" value="CLU"/>
    <property type="match status" value="1"/>
</dbReference>
<feature type="compositionally biased region" description="Polar residues" evidence="2">
    <location>
        <begin position="42"/>
        <end position="61"/>
    </location>
</feature>
<evidence type="ECO:0000313" key="4">
    <source>
        <dbReference type="EnsemblMetazoa" id="Aqu2.1.28831_001"/>
    </source>
</evidence>
<dbReference type="PROSITE" id="PS51823">
    <property type="entry name" value="CLU"/>
    <property type="match status" value="1"/>
</dbReference>
<dbReference type="InterPro" id="IPR023231">
    <property type="entry name" value="GSKIP_dom_sf"/>
</dbReference>
<feature type="compositionally biased region" description="Polar residues" evidence="2">
    <location>
        <begin position="862"/>
        <end position="874"/>
    </location>
</feature>
<protein>
    <recommendedName>
        <fullName evidence="3">Clu domain-containing protein</fullName>
    </recommendedName>
</protein>
<dbReference type="InterPro" id="IPR033646">
    <property type="entry name" value="CLU-central"/>
</dbReference>
<dbReference type="InterPro" id="IPR027523">
    <property type="entry name" value="CLU_prot"/>
</dbReference>
<keyword evidence="5" id="KW-1185">Reference proteome</keyword>